<accession>A0A0D9UWX1</accession>
<sequence length="215" mass="24123">MATKELSIKLLIDTKAQKVCFAEAGNDVIEFLCSLLCLPVSTIINLLTKERMVGSMANVLDSMEKLETKYVYSNKYMERYLNPTVAPNTLCPLQQLLDAKLNANTSFFTCEGKLIGNSYNDTRVACGYFSVMKGSICPICFSQMLKAIPHVNTSRVMVGTGTFTIKDDLNDSSIQRVKRQSACTMWCQGLGQAAGKDRENWKRRDLCSVHIYHFE</sequence>
<proteinExistence type="predicted"/>
<evidence type="ECO:0000313" key="1">
    <source>
        <dbReference type="EnsemblPlants" id="LPERR01G03240.1"/>
    </source>
</evidence>
<dbReference type="eggNOG" id="ENOG502RRQC">
    <property type="taxonomic scope" value="Eukaryota"/>
</dbReference>
<dbReference type="Gramene" id="LPERR01G03240.1">
    <property type="protein sequence ID" value="LPERR01G03240.1"/>
    <property type="gene ID" value="LPERR01G03240"/>
</dbReference>
<dbReference type="AlphaFoldDB" id="A0A0D9UWX1"/>
<reference evidence="1 2" key="1">
    <citation type="submission" date="2012-08" db="EMBL/GenBank/DDBJ databases">
        <title>Oryza genome evolution.</title>
        <authorList>
            <person name="Wing R.A."/>
        </authorList>
    </citation>
    <scope>NUCLEOTIDE SEQUENCE</scope>
</reference>
<dbReference type="PANTHER" id="PTHR33103">
    <property type="entry name" value="OS01G0153900 PROTEIN"/>
    <property type="match status" value="1"/>
</dbReference>
<dbReference type="Pfam" id="PF05056">
    <property type="entry name" value="DUF674"/>
    <property type="match status" value="1"/>
</dbReference>
<reference evidence="2" key="2">
    <citation type="submission" date="2013-12" db="EMBL/GenBank/DDBJ databases">
        <authorList>
            <person name="Yu Y."/>
            <person name="Lee S."/>
            <person name="de Baynast K."/>
            <person name="Wissotski M."/>
            <person name="Liu L."/>
            <person name="Talag J."/>
            <person name="Goicoechea J."/>
            <person name="Angelova A."/>
            <person name="Jetty R."/>
            <person name="Kudrna D."/>
            <person name="Golser W."/>
            <person name="Rivera L."/>
            <person name="Zhang J."/>
            <person name="Wing R."/>
        </authorList>
    </citation>
    <scope>NUCLEOTIDE SEQUENCE</scope>
</reference>
<dbReference type="Proteomes" id="UP000032180">
    <property type="component" value="Chromosome 1"/>
</dbReference>
<dbReference type="PANTHER" id="PTHR33103:SF45">
    <property type="entry name" value="OS01G0154600 PROTEIN"/>
    <property type="match status" value="1"/>
</dbReference>
<protein>
    <submittedName>
        <fullName evidence="1">Uncharacterized protein</fullName>
    </submittedName>
</protein>
<organism evidence="1 2">
    <name type="scientific">Leersia perrieri</name>
    <dbReference type="NCBI Taxonomy" id="77586"/>
    <lineage>
        <taxon>Eukaryota</taxon>
        <taxon>Viridiplantae</taxon>
        <taxon>Streptophyta</taxon>
        <taxon>Embryophyta</taxon>
        <taxon>Tracheophyta</taxon>
        <taxon>Spermatophyta</taxon>
        <taxon>Magnoliopsida</taxon>
        <taxon>Liliopsida</taxon>
        <taxon>Poales</taxon>
        <taxon>Poaceae</taxon>
        <taxon>BOP clade</taxon>
        <taxon>Oryzoideae</taxon>
        <taxon>Oryzeae</taxon>
        <taxon>Oryzinae</taxon>
        <taxon>Leersia</taxon>
    </lineage>
</organism>
<dbReference type="STRING" id="77586.A0A0D9UWX1"/>
<name>A0A0D9UWX1_9ORYZ</name>
<evidence type="ECO:0000313" key="2">
    <source>
        <dbReference type="Proteomes" id="UP000032180"/>
    </source>
</evidence>
<dbReference type="InterPro" id="IPR007750">
    <property type="entry name" value="DUF674"/>
</dbReference>
<dbReference type="HOGENOM" id="CLU_030757_2_0_1"/>
<dbReference type="EnsemblPlants" id="LPERR01G03240.1">
    <property type="protein sequence ID" value="LPERR01G03240.1"/>
    <property type="gene ID" value="LPERR01G03240"/>
</dbReference>
<keyword evidence="2" id="KW-1185">Reference proteome</keyword>
<reference evidence="1" key="3">
    <citation type="submission" date="2015-04" db="UniProtKB">
        <authorList>
            <consortium name="EnsemblPlants"/>
        </authorList>
    </citation>
    <scope>IDENTIFICATION</scope>
</reference>